<proteinExistence type="predicted"/>
<evidence type="ECO:0000259" key="7">
    <source>
        <dbReference type="PROSITE" id="PS50845"/>
    </source>
</evidence>
<dbReference type="OrthoDB" id="567788at2759"/>
<dbReference type="EMBL" id="LR877154">
    <property type="protein sequence ID" value="CAD2218012.1"/>
    <property type="molecule type" value="Genomic_DNA"/>
</dbReference>
<feature type="transmembrane region" description="Helical" evidence="6">
    <location>
        <begin position="26"/>
        <end position="45"/>
    </location>
</feature>
<dbReference type="GO" id="GO:0005789">
    <property type="term" value="C:endoplasmic reticulum membrane"/>
    <property type="evidence" value="ECO:0007669"/>
    <property type="project" value="UniProtKB-SubCell"/>
</dbReference>
<evidence type="ECO:0000256" key="4">
    <source>
        <dbReference type="ARBA" id="ARBA00022989"/>
    </source>
</evidence>
<dbReference type="Pfam" id="PF02453">
    <property type="entry name" value="Reticulon"/>
    <property type="match status" value="1"/>
</dbReference>
<evidence type="ECO:0000313" key="8">
    <source>
        <dbReference type="EMBL" id="CAD2218012.1"/>
    </source>
</evidence>
<sequence>MEAVKKTIQDVKKMKPYDLFSWKKPAVTGAVLGFILVLWWVFVYYQYTLTTFVSRLVALALLVGAVSAVTNRTVSELSTSQESVDMLYEKVRPYFLRAAEALFNLASWKNPTLSVKVLLTTYLTAFVGNYVSDTTVILLVILAVFGIPPVYEKKKAEADQILKQVQTYTDKYIGMLTTKGKEVAKKADEASKKKQ</sequence>
<gene>
    <name evidence="8" type="ORF">ADEAN_000549800</name>
</gene>
<evidence type="ECO:0000256" key="6">
    <source>
        <dbReference type="RuleBase" id="RU363132"/>
    </source>
</evidence>
<keyword evidence="5 6" id="KW-0472">Membrane</keyword>
<feature type="transmembrane region" description="Helical" evidence="6">
    <location>
        <begin position="52"/>
        <end position="70"/>
    </location>
</feature>
<keyword evidence="4 6" id="KW-1133">Transmembrane helix</keyword>
<reference evidence="8 9" key="1">
    <citation type="submission" date="2020-08" db="EMBL/GenBank/DDBJ databases">
        <authorList>
            <person name="Newling K."/>
            <person name="Davey J."/>
            <person name="Forrester S."/>
        </authorList>
    </citation>
    <scope>NUCLEOTIDE SEQUENCE [LARGE SCALE GENOMIC DNA]</scope>
    <source>
        <strain evidence="9">Crithidia deanei Carvalho (ATCC PRA-265)</strain>
    </source>
</reference>
<evidence type="ECO:0000313" key="9">
    <source>
        <dbReference type="Proteomes" id="UP000515908"/>
    </source>
</evidence>
<keyword evidence="9" id="KW-1185">Reference proteome</keyword>
<comment type="subcellular location">
    <subcellularLocation>
        <location evidence="1 6">Endoplasmic reticulum membrane</location>
        <topology evidence="1 6">Multi-pass membrane protein</topology>
    </subcellularLocation>
</comment>
<dbReference type="PANTHER" id="PTHR10994">
    <property type="entry name" value="RETICULON"/>
    <property type="match status" value="1"/>
</dbReference>
<organism evidence="8 9">
    <name type="scientific">Angomonas deanei</name>
    <dbReference type="NCBI Taxonomy" id="59799"/>
    <lineage>
        <taxon>Eukaryota</taxon>
        <taxon>Discoba</taxon>
        <taxon>Euglenozoa</taxon>
        <taxon>Kinetoplastea</taxon>
        <taxon>Metakinetoplastina</taxon>
        <taxon>Trypanosomatida</taxon>
        <taxon>Trypanosomatidae</taxon>
        <taxon>Strigomonadinae</taxon>
        <taxon>Angomonas</taxon>
    </lineage>
</organism>
<dbReference type="PROSITE" id="PS50845">
    <property type="entry name" value="RETICULON"/>
    <property type="match status" value="1"/>
</dbReference>
<dbReference type="InterPro" id="IPR045064">
    <property type="entry name" value="Reticulon-like"/>
</dbReference>
<evidence type="ECO:0000256" key="1">
    <source>
        <dbReference type="ARBA" id="ARBA00004477"/>
    </source>
</evidence>
<evidence type="ECO:0000256" key="3">
    <source>
        <dbReference type="ARBA" id="ARBA00022824"/>
    </source>
</evidence>
<dbReference type="AlphaFoldDB" id="S9VK37"/>
<keyword evidence="2 6" id="KW-0812">Transmembrane</keyword>
<dbReference type="VEuPathDB" id="TriTrypDB:ADEAN_000549800"/>
<accession>S9VK37</accession>
<evidence type="ECO:0000256" key="5">
    <source>
        <dbReference type="ARBA" id="ARBA00023136"/>
    </source>
</evidence>
<name>S9VK37_9TRYP</name>
<protein>
    <recommendedName>
        <fullName evidence="6">Reticulon-like protein</fullName>
    </recommendedName>
</protein>
<feature type="transmembrane region" description="Helical" evidence="6">
    <location>
        <begin position="122"/>
        <end position="145"/>
    </location>
</feature>
<dbReference type="Proteomes" id="UP000515908">
    <property type="component" value="Chromosome 10"/>
</dbReference>
<evidence type="ECO:0000256" key="2">
    <source>
        <dbReference type="ARBA" id="ARBA00022692"/>
    </source>
</evidence>
<feature type="domain" description="Reticulon" evidence="7">
    <location>
        <begin position="16"/>
        <end position="195"/>
    </location>
</feature>
<dbReference type="InterPro" id="IPR003388">
    <property type="entry name" value="Reticulon"/>
</dbReference>
<dbReference type="GO" id="GO:0009617">
    <property type="term" value="P:response to bacterium"/>
    <property type="evidence" value="ECO:0007669"/>
    <property type="project" value="InterPro"/>
</dbReference>
<keyword evidence="3 6" id="KW-0256">Endoplasmic reticulum</keyword>
<dbReference type="PANTHER" id="PTHR10994:SF193">
    <property type="entry name" value="RETICULON-LIKE PROTEIN"/>
    <property type="match status" value="1"/>
</dbReference>